<keyword evidence="2" id="KW-1185">Reference proteome</keyword>
<dbReference type="GO" id="GO:0032259">
    <property type="term" value="P:methylation"/>
    <property type="evidence" value="ECO:0007669"/>
    <property type="project" value="UniProtKB-KW"/>
</dbReference>
<dbReference type="Gene3D" id="3.40.50.150">
    <property type="entry name" value="Vaccinia Virus protein VP39"/>
    <property type="match status" value="1"/>
</dbReference>
<keyword evidence="1" id="KW-0489">Methyltransferase</keyword>
<keyword evidence="1" id="KW-0808">Transferase</keyword>
<dbReference type="CDD" id="cd02440">
    <property type="entry name" value="AdoMet_MTases"/>
    <property type="match status" value="1"/>
</dbReference>
<evidence type="ECO:0000313" key="1">
    <source>
        <dbReference type="EMBL" id="GLQ11667.1"/>
    </source>
</evidence>
<reference evidence="1" key="1">
    <citation type="journal article" date="2014" name="Int. J. Syst. Evol. Microbiol.">
        <title>Complete genome of a new Firmicutes species belonging to the dominant human colonic microbiota ('Ruminococcus bicirculans') reveals two chromosomes and a selective capacity to utilize plant glucans.</title>
        <authorList>
            <consortium name="NISC Comparative Sequencing Program"/>
            <person name="Wegmann U."/>
            <person name="Louis P."/>
            <person name="Goesmann A."/>
            <person name="Henrissat B."/>
            <person name="Duncan S.H."/>
            <person name="Flint H.J."/>
        </authorList>
    </citation>
    <scope>NUCLEOTIDE SEQUENCE</scope>
    <source>
        <strain evidence="1">NBRC 103855</strain>
    </source>
</reference>
<dbReference type="InterPro" id="IPR029063">
    <property type="entry name" value="SAM-dependent_MTases_sf"/>
</dbReference>
<sequence>MADDDTLRFYAENAATYVQRQRRIGTHLAHFLAALPAGATILELGSGGGEDAAHMLSQGFDIHPTDASPELAAEASRHIGRPVRVMRFDQLDADAQFDGVWASASLLHAPDAELAGNLAQIFRALKPGGLFVASFKAGSGEGRDQFGRYYNYPNAETLLARYRAAAAWSELELTEEDGGGYDNLPTRWLWVAARR</sequence>
<proteinExistence type="predicted"/>
<dbReference type="PANTHER" id="PTHR43861:SF1">
    <property type="entry name" value="TRANS-ACONITATE 2-METHYLTRANSFERASE"/>
    <property type="match status" value="1"/>
</dbReference>
<dbReference type="EMBL" id="BSNG01000002">
    <property type="protein sequence ID" value="GLQ11667.1"/>
    <property type="molecule type" value="Genomic_DNA"/>
</dbReference>
<dbReference type="GO" id="GO:0008168">
    <property type="term" value="F:methyltransferase activity"/>
    <property type="evidence" value="ECO:0007669"/>
    <property type="project" value="UniProtKB-KW"/>
</dbReference>
<name>A0ABQ5UJX9_9HYPH</name>
<gene>
    <name evidence="1" type="ORF">GCM10007913_35990</name>
</gene>
<protein>
    <submittedName>
        <fullName evidence="1">SAM-dependent methyltransferase</fullName>
    </submittedName>
</protein>
<dbReference type="PANTHER" id="PTHR43861">
    <property type="entry name" value="TRANS-ACONITATE 2-METHYLTRANSFERASE-RELATED"/>
    <property type="match status" value="1"/>
</dbReference>
<organism evidence="1 2">
    <name type="scientific">Devosia yakushimensis</name>
    <dbReference type="NCBI Taxonomy" id="470028"/>
    <lineage>
        <taxon>Bacteria</taxon>
        <taxon>Pseudomonadati</taxon>
        <taxon>Pseudomonadota</taxon>
        <taxon>Alphaproteobacteria</taxon>
        <taxon>Hyphomicrobiales</taxon>
        <taxon>Devosiaceae</taxon>
        <taxon>Devosia</taxon>
    </lineage>
</organism>
<accession>A0ABQ5UJX9</accession>
<dbReference type="Pfam" id="PF13489">
    <property type="entry name" value="Methyltransf_23"/>
    <property type="match status" value="1"/>
</dbReference>
<evidence type="ECO:0000313" key="2">
    <source>
        <dbReference type="Proteomes" id="UP001161406"/>
    </source>
</evidence>
<dbReference type="Proteomes" id="UP001161406">
    <property type="component" value="Unassembled WGS sequence"/>
</dbReference>
<comment type="caution">
    <text evidence="1">The sequence shown here is derived from an EMBL/GenBank/DDBJ whole genome shotgun (WGS) entry which is preliminary data.</text>
</comment>
<dbReference type="SUPFAM" id="SSF53335">
    <property type="entry name" value="S-adenosyl-L-methionine-dependent methyltransferases"/>
    <property type="match status" value="1"/>
</dbReference>
<dbReference type="RefSeq" id="WP_284393201.1">
    <property type="nucleotide sequence ID" value="NZ_BSNG01000002.1"/>
</dbReference>
<reference evidence="1" key="2">
    <citation type="submission" date="2023-01" db="EMBL/GenBank/DDBJ databases">
        <title>Draft genome sequence of Devosia yakushimensis strain NBRC 103855.</title>
        <authorList>
            <person name="Sun Q."/>
            <person name="Mori K."/>
        </authorList>
    </citation>
    <scope>NUCLEOTIDE SEQUENCE</scope>
    <source>
        <strain evidence="1">NBRC 103855</strain>
    </source>
</reference>